<sequence length="131" mass="15146">MSDFVTAHSKESLSSSNQIPEQLSSIQQLVDPLQVLCERLDEFRERVDQLSQTRKNLVSFNEAFSSLLYGLKTNAFCVDFENTPIPESFELQDEKDRLLQKHEQQESLNEKPDLVMEDDTFATNDSFVERP</sequence>
<dbReference type="GO" id="GO:1990758">
    <property type="term" value="P:mitotic sister chromatid biorientation"/>
    <property type="evidence" value="ECO:0007669"/>
    <property type="project" value="EnsemblFungi"/>
</dbReference>
<evidence type="ECO:0000256" key="12">
    <source>
        <dbReference type="ARBA" id="ARBA00023242"/>
    </source>
</evidence>
<evidence type="ECO:0000256" key="8">
    <source>
        <dbReference type="ARBA" id="ARBA00022701"/>
    </source>
</evidence>
<feature type="region of interest" description="Disordered" evidence="15">
    <location>
        <begin position="94"/>
        <end position="131"/>
    </location>
</feature>
<keyword evidence="12" id="KW-0539">Nucleus</keyword>
<dbReference type="GO" id="GO:0140274">
    <property type="term" value="P:repair of kinetochore microtubule attachment defect"/>
    <property type="evidence" value="ECO:0007669"/>
    <property type="project" value="EnsemblFungi"/>
</dbReference>
<keyword evidence="8" id="KW-0493">Microtubule</keyword>
<evidence type="ECO:0000256" key="1">
    <source>
        <dbReference type="ARBA" id="ARBA00004123"/>
    </source>
</evidence>
<dbReference type="Pfam" id="PF08653">
    <property type="entry name" value="DASH_Dam1"/>
    <property type="match status" value="1"/>
</dbReference>
<dbReference type="PANTHER" id="PTHR28113:SF1">
    <property type="entry name" value="DASH COMPLEX SUBUNIT DAM1"/>
    <property type="match status" value="1"/>
</dbReference>
<accession>B6K035</accession>
<dbReference type="GeneID" id="7048374"/>
<comment type="subcellular location">
    <subcellularLocation>
        <location evidence="3">Chromosome</location>
        <location evidence="3">Centromere</location>
        <location evidence="3">Kinetochore</location>
    </subcellularLocation>
    <subcellularLocation>
        <location evidence="2">Cytoplasm</location>
        <location evidence="2">Cytoskeleton</location>
        <location evidence="2">Spindle</location>
    </subcellularLocation>
    <subcellularLocation>
        <location evidence="1">Nucleus</location>
    </subcellularLocation>
</comment>
<dbReference type="InterPro" id="IPR013962">
    <property type="entry name" value="DASH_Dam1"/>
</dbReference>
<dbReference type="GO" id="GO:0042729">
    <property type="term" value="C:DASH complex"/>
    <property type="evidence" value="ECO:0007669"/>
    <property type="project" value="EnsemblFungi"/>
</dbReference>
<evidence type="ECO:0000313" key="16">
    <source>
        <dbReference type="EMBL" id="EEB06185.1"/>
    </source>
</evidence>
<keyword evidence="10" id="KW-0995">Kinetochore</keyword>
<keyword evidence="13" id="KW-0137">Centromere</keyword>
<dbReference type="STRING" id="402676.B6K035"/>
<dbReference type="OrthoDB" id="5586015at2759"/>
<comment type="similarity">
    <text evidence="4">Belongs to the DASH complex DAM1 family.</text>
</comment>
<dbReference type="GO" id="GO:0007019">
    <property type="term" value="P:microtubule depolymerization"/>
    <property type="evidence" value="ECO:0007669"/>
    <property type="project" value="EnsemblFungi"/>
</dbReference>
<evidence type="ECO:0000256" key="7">
    <source>
        <dbReference type="ARBA" id="ARBA00022490"/>
    </source>
</evidence>
<evidence type="ECO:0000256" key="15">
    <source>
        <dbReference type="SAM" id="MobiDB-lite"/>
    </source>
</evidence>
<evidence type="ECO:0000256" key="3">
    <source>
        <dbReference type="ARBA" id="ARBA00004629"/>
    </source>
</evidence>
<dbReference type="PANTHER" id="PTHR28113">
    <property type="entry name" value="DASH COMPLEX SUBUNIT DAM1"/>
    <property type="match status" value="1"/>
</dbReference>
<dbReference type="VEuPathDB" id="FungiDB:SJAG_01224"/>
<dbReference type="Proteomes" id="UP000001744">
    <property type="component" value="Unassembled WGS sequence"/>
</dbReference>
<evidence type="ECO:0000256" key="4">
    <source>
        <dbReference type="ARBA" id="ARBA00010073"/>
    </source>
</evidence>
<dbReference type="GO" id="GO:0061804">
    <property type="term" value="P:mitotic spindle formation (spindle phase one)"/>
    <property type="evidence" value="ECO:0007669"/>
    <property type="project" value="EnsemblFungi"/>
</dbReference>
<dbReference type="GO" id="GO:0031619">
    <property type="term" value="P:homologous chromosome orientation in meiotic metaphase I"/>
    <property type="evidence" value="ECO:0007669"/>
    <property type="project" value="EnsemblFungi"/>
</dbReference>
<dbReference type="JaponicusDB" id="SJAG_01224">
    <property type="gene designation" value="dam1"/>
</dbReference>
<evidence type="ECO:0000256" key="13">
    <source>
        <dbReference type="ARBA" id="ARBA00023328"/>
    </source>
</evidence>
<evidence type="ECO:0000256" key="5">
    <source>
        <dbReference type="ARBA" id="ARBA00020497"/>
    </source>
</evidence>
<dbReference type="RefSeq" id="XP_002172478.1">
    <property type="nucleotide sequence ID" value="XM_002172442.2"/>
</dbReference>
<evidence type="ECO:0000256" key="6">
    <source>
        <dbReference type="ARBA" id="ARBA00022454"/>
    </source>
</evidence>
<dbReference type="GO" id="GO:1990942">
    <property type="term" value="P:mitotic metaphase chromosome recapture"/>
    <property type="evidence" value="ECO:0007669"/>
    <property type="project" value="EnsemblFungi"/>
</dbReference>
<reference evidence="16 18" key="1">
    <citation type="journal article" date="2011" name="Science">
        <title>Comparative functional genomics of the fission yeasts.</title>
        <authorList>
            <person name="Rhind N."/>
            <person name="Chen Z."/>
            <person name="Yassour M."/>
            <person name="Thompson D.A."/>
            <person name="Haas B.J."/>
            <person name="Habib N."/>
            <person name="Wapinski I."/>
            <person name="Roy S."/>
            <person name="Lin M.F."/>
            <person name="Heiman D.I."/>
            <person name="Young S.K."/>
            <person name="Furuya K."/>
            <person name="Guo Y."/>
            <person name="Pidoux A."/>
            <person name="Chen H.M."/>
            <person name="Robbertse B."/>
            <person name="Goldberg J.M."/>
            <person name="Aoki K."/>
            <person name="Bayne E.H."/>
            <person name="Berlin A.M."/>
            <person name="Desjardins C.A."/>
            <person name="Dobbs E."/>
            <person name="Dukaj L."/>
            <person name="Fan L."/>
            <person name="FitzGerald M.G."/>
            <person name="French C."/>
            <person name="Gujja S."/>
            <person name="Hansen K."/>
            <person name="Keifenheim D."/>
            <person name="Levin J.Z."/>
            <person name="Mosher R.A."/>
            <person name="Mueller C.A."/>
            <person name="Pfiffner J."/>
            <person name="Priest M."/>
            <person name="Russ C."/>
            <person name="Smialowska A."/>
            <person name="Swoboda P."/>
            <person name="Sykes S.M."/>
            <person name="Vaughn M."/>
            <person name="Vengrova S."/>
            <person name="Yoder R."/>
            <person name="Zeng Q."/>
            <person name="Allshire R."/>
            <person name="Baulcombe D."/>
            <person name="Birren B.W."/>
            <person name="Brown W."/>
            <person name="Ekwall K."/>
            <person name="Kellis M."/>
            <person name="Leatherwood J."/>
            <person name="Levin H."/>
            <person name="Margalit H."/>
            <person name="Martienssen R."/>
            <person name="Nieduszynski C.A."/>
            <person name="Spatafora J.W."/>
            <person name="Friedman N."/>
            <person name="Dalgaard J.Z."/>
            <person name="Baumann P."/>
            <person name="Niki H."/>
            <person name="Regev A."/>
            <person name="Nusbaum C."/>
        </authorList>
    </citation>
    <scope>NUCLEOTIDE SEQUENCE [LARGE SCALE GENOMIC DNA]</scope>
    <source>
        <strain evidence="18">yFS275 / FY16936</strain>
    </source>
</reference>
<keyword evidence="6" id="KW-0158">Chromosome</keyword>
<evidence type="ECO:0000313" key="17">
    <source>
        <dbReference type="JaponicusDB" id="SJAG_01224"/>
    </source>
</evidence>
<dbReference type="EMBL" id="KE651168">
    <property type="protein sequence ID" value="EEB06185.1"/>
    <property type="molecule type" value="Genomic_DNA"/>
</dbReference>
<name>B6K035_SCHJY</name>
<dbReference type="GO" id="GO:1990537">
    <property type="term" value="C:mitotic spindle polar microtubule"/>
    <property type="evidence" value="ECO:0007669"/>
    <property type="project" value="EnsemblFungi"/>
</dbReference>
<proteinExistence type="inferred from homology"/>
<dbReference type="eggNOG" id="ENOG502S08R">
    <property type="taxonomic scope" value="Eukaryota"/>
</dbReference>
<gene>
    <name evidence="17" type="primary">dam1</name>
    <name evidence="16" type="ORF">SJAG_01224</name>
</gene>
<evidence type="ECO:0000256" key="2">
    <source>
        <dbReference type="ARBA" id="ARBA00004186"/>
    </source>
</evidence>
<dbReference type="AlphaFoldDB" id="B6K035"/>
<dbReference type="HOGENOM" id="CLU_1687699_0_0_1"/>
<protein>
    <recommendedName>
        <fullName evidence="5">DASH complex subunit DAM1</fullName>
    </recommendedName>
    <alternativeName>
        <fullName evidence="14">Outer kinetochore protein DAM1</fullName>
    </alternativeName>
</protein>
<evidence type="ECO:0000256" key="10">
    <source>
        <dbReference type="ARBA" id="ARBA00022838"/>
    </source>
</evidence>
<dbReference type="GO" id="GO:0055028">
    <property type="term" value="C:cortical microtubule"/>
    <property type="evidence" value="ECO:0007669"/>
    <property type="project" value="EnsemblFungi"/>
</dbReference>
<evidence type="ECO:0000313" key="18">
    <source>
        <dbReference type="Proteomes" id="UP000001744"/>
    </source>
</evidence>
<dbReference type="OMA" id="QINAFCV"/>
<keyword evidence="11" id="KW-0206">Cytoskeleton</keyword>
<keyword evidence="18" id="KW-1185">Reference proteome</keyword>
<evidence type="ECO:0000256" key="11">
    <source>
        <dbReference type="ARBA" id="ARBA00023212"/>
    </source>
</evidence>
<keyword evidence="7" id="KW-0963">Cytoplasm</keyword>
<feature type="compositionally biased region" description="Basic and acidic residues" evidence="15">
    <location>
        <begin position="94"/>
        <end position="114"/>
    </location>
</feature>
<evidence type="ECO:0000256" key="14">
    <source>
        <dbReference type="ARBA" id="ARBA00030453"/>
    </source>
</evidence>
<organism evidence="16 18">
    <name type="scientific">Schizosaccharomyces japonicus (strain yFS275 / FY16936)</name>
    <name type="common">Fission yeast</name>
    <dbReference type="NCBI Taxonomy" id="402676"/>
    <lineage>
        <taxon>Eukaryota</taxon>
        <taxon>Fungi</taxon>
        <taxon>Dikarya</taxon>
        <taxon>Ascomycota</taxon>
        <taxon>Taphrinomycotina</taxon>
        <taxon>Schizosaccharomycetes</taxon>
        <taxon>Schizosaccharomycetales</taxon>
        <taxon>Schizosaccharomycetaceae</taxon>
        <taxon>Schizosaccharomyces</taxon>
    </lineage>
</organism>
<evidence type="ECO:0000256" key="9">
    <source>
        <dbReference type="ARBA" id="ARBA00022829"/>
    </source>
</evidence>
<dbReference type="GO" id="GO:0044732">
    <property type="term" value="C:mitotic spindle pole body"/>
    <property type="evidence" value="ECO:0007669"/>
    <property type="project" value="EnsemblFungi"/>
</dbReference>
<keyword evidence="9" id="KW-0159">Chromosome partition</keyword>
<feature type="compositionally biased region" description="Polar residues" evidence="15">
    <location>
        <begin position="121"/>
        <end position="131"/>
    </location>
</feature>